<feature type="compositionally biased region" description="Polar residues" evidence="1">
    <location>
        <begin position="1"/>
        <end position="10"/>
    </location>
</feature>
<evidence type="ECO:0000313" key="3">
    <source>
        <dbReference type="Proteomes" id="UP000799440"/>
    </source>
</evidence>
<feature type="region of interest" description="Disordered" evidence="1">
    <location>
        <begin position="1"/>
        <end position="43"/>
    </location>
</feature>
<dbReference type="EMBL" id="MU006565">
    <property type="protein sequence ID" value="KAF2749940.1"/>
    <property type="molecule type" value="Genomic_DNA"/>
</dbReference>
<sequence length="194" mass="20846">MHGSTEASATDNRRPRVAHQSGASSAGKYTPISAGRRVGSAEDPDDCSILEHITIPMTSVERVFIPLARAVGSHARSSLHCWPVASAASAFSADLAVLLDFHSNLAPCSYKDRCHYGTALVKCPRSETCSEHKRPPQLPGSLFPEEYLNGALSNRLRAVHASDLLQIDRTSLMQSAALPSSSLPLVSQDIIESR</sequence>
<organism evidence="2 3">
    <name type="scientific">Sporormia fimetaria CBS 119925</name>
    <dbReference type="NCBI Taxonomy" id="1340428"/>
    <lineage>
        <taxon>Eukaryota</taxon>
        <taxon>Fungi</taxon>
        <taxon>Dikarya</taxon>
        <taxon>Ascomycota</taxon>
        <taxon>Pezizomycotina</taxon>
        <taxon>Dothideomycetes</taxon>
        <taxon>Pleosporomycetidae</taxon>
        <taxon>Pleosporales</taxon>
        <taxon>Sporormiaceae</taxon>
        <taxon>Sporormia</taxon>
    </lineage>
</organism>
<protein>
    <submittedName>
        <fullName evidence="2">Uncharacterized protein</fullName>
    </submittedName>
</protein>
<dbReference type="Proteomes" id="UP000799440">
    <property type="component" value="Unassembled WGS sequence"/>
</dbReference>
<name>A0A6A6VK66_9PLEO</name>
<reference evidence="2" key="1">
    <citation type="journal article" date="2020" name="Stud. Mycol.">
        <title>101 Dothideomycetes genomes: a test case for predicting lifestyles and emergence of pathogens.</title>
        <authorList>
            <person name="Haridas S."/>
            <person name="Albert R."/>
            <person name="Binder M."/>
            <person name="Bloem J."/>
            <person name="Labutti K."/>
            <person name="Salamov A."/>
            <person name="Andreopoulos B."/>
            <person name="Baker S."/>
            <person name="Barry K."/>
            <person name="Bills G."/>
            <person name="Bluhm B."/>
            <person name="Cannon C."/>
            <person name="Castanera R."/>
            <person name="Culley D."/>
            <person name="Daum C."/>
            <person name="Ezra D."/>
            <person name="Gonzalez J."/>
            <person name="Henrissat B."/>
            <person name="Kuo A."/>
            <person name="Liang C."/>
            <person name="Lipzen A."/>
            <person name="Lutzoni F."/>
            <person name="Magnuson J."/>
            <person name="Mondo S."/>
            <person name="Nolan M."/>
            <person name="Ohm R."/>
            <person name="Pangilinan J."/>
            <person name="Park H.-J."/>
            <person name="Ramirez L."/>
            <person name="Alfaro M."/>
            <person name="Sun H."/>
            <person name="Tritt A."/>
            <person name="Yoshinaga Y."/>
            <person name="Zwiers L.-H."/>
            <person name="Turgeon B."/>
            <person name="Goodwin S."/>
            <person name="Spatafora J."/>
            <person name="Crous P."/>
            <person name="Grigoriev I."/>
        </authorList>
    </citation>
    <scope>NUCLEOTIDE SEQUENCE</scope>
    <source>
        <strain evidence="2">CBS 119925</strain>
    </source>
</reference>
<evidence type="ECO:0000256" key="1">
    <source>
        <dbReference type="SAM" id="MobiDB-lite"/>
    </source>
</evidence>
<dbReference type="AlphaFoldDB" id="A0A6A6VK66"/>
<accession>A0A6A6VK66</accession>
<proteinExistence type="predicted"/>
<evidence type="ECO:0000313" key="2">
    <source>
        <dbReference type="EMBL" id="KAF2749940.1"/>
    </source>
</evidence>
<keyword evidence="3" id="KW-1185">Reference proteome</keyword>
<gene>
    <name evidence="2" type="ORF">M011DRAFT_282644</name>
</gene>